<feature type="region of interest" description="Disordered" evidence="1">
    <location>
        <begin position="1"/>
        <end position="32"/>
    </location>
</feature>
<evidence type="ECO:0000313" key="2">
    <source>
        <dbReference type="EMBL" id="MCI90885.1"/>
    </source>
</evidence>
<comment type="caution">
    <text evidence="2">The sequence shown here is derived from an EMBL/GenBank/DDBJ whole genome shotgun (WGS) entry which is preliminary data.</text>
</comment>
<accession>A0A392VW16</accession>
<feature type="non-terminal residue" evidence="2">
    <location>
        <position position="1"/>
    </location>
</feature>
<evidence type="ECO:0000313" key="3">
    <source>
        <dbReference type="Proteomes" id="UP000265520"/>
    </source>
</evidence>
<dbReference type="Proteomes" id="UP000265520">
    <property type="component" value="Unassembled WGS sequence"/>
</dbReference>
<proteinExistence type="predicted"/>
<name>A0A392VW16_9FABA</name>
<sequence>TGGQETEEQGNRVGKGGMGRTRGRECNMGIGE</sequence>
<evidence type="ECO:0000256" key="1">
    <source>
        <dbReference type="SAM" id="MobiDB-lite"/>
    </source>
</evidence>
<reference evidence="2 3" key="1">
    <citation type="journal article" date="2018" name="Front. Plant Sci.">
        <title>Red Clover (Trifolium pratense) and Zigzag Clover (T. medium) - A Picture of Genomic Similarities and Differences.</title>
        <authorList>
            <person name="Dluhosova J."/>
            <person name="Istvanek J."/>
            <person name="Nedelnik J."/>
            <person name="Repkova J."/>
        </authorList>
    </citation>
    <scope>NUCLEOTIDE SEQUENCE [LARGE SCALE GENOMIC DNA]</scope>
    <source>
        <strain evidence="3">cv. 10/8</strain>
        <tissue evidence="2">Leaf</tissue>
    </source>
</reference>
<protein>
    <submittedName>
        <fullName evidence="2">Uncharacterized protein</fullName>
    </submittedName>
</protein>
<dbReference type="EMBL" id="LXQA011256984">
    <property type="protein sequence ID" value="MCI90885.1"/>
    <property type="molecule type" value="Genomic_DNA"/>
</dbReference>
<dbReference type="AlphaFoldDB" id="A0A392VW16"/>
<keyword evidence="3" id="KW-1185">Reference proteome</keyword>
<organism evidence="2 3">
    <name type="scientific">Trifolium medium</name>
    <dbReference type="NCBI Taxonomy" id="97028"/>
    <lineage>
        <taxon>Eukaryota</taxon>
        <taxon>Viridiplantae</taxon>
        <taxon>Streptophyta</taxon>
        <taxon>Embryophyta</taxon>
        <taxon>Tracheophyta</taxon>
        <taxon>Spermatophyta</taxon>
        <taxon>Magnoliopsida</taxon>
        <taxon>eudicotyledons</taxon>
        <taxon>Gunneridae</taxon>
        <taxon>Pentapetalae</taxon>
        <taxon>rosids</taxon>
        <taxon>fabids</taxon>
        <taxon>Fabales</taxon>
        <taxon>Fabaceae</taxon>
        <taxon>Papilionoideae</taxon>
        <taxon>50 kb inversion clade</taxon>
        <taxon>NPAAA clade</taxon>
        <taxon>Hologalegina</taxon>
        <taxon>IRL clade</taxon>
        <taxon>Trifolieae</taxon>
        <taxon>Trifolium</taxon>
    </lineage>
</organism>